<gene>
    <name evidence="2" type="ORF">JAZ04_06450</name>
</gene>
<dbReference type="Pfam" id="PF10263">
    <property type="entry name" value="SprT-like"/>
    <property type="match status" value="1"/>
</dbReference>
<name>A0A9E4K3Q5_9GAMM</name>
<organism evidence="2 3">
    <name type="scientific">Candidatus Thiodiazotropha lotti</name>
    <dbReference type="NCBI Taxonomy" id="2792787"/>
    <lineage>
        <taxon>Bacteria</taxon>
        <taxon>Pseudomonadati</taxon>
        <taxon>Pseudomonadota</taxon>
        <taxon>Gammaproteobacteria</taxon>
        <taxon>Chromatiales</taxon>
        <taxon>Sedimenticolaceae</taxon>
        <taxon>Candidatus Thiodiazotropha</taxon>
    </lineage>
</organism>
<comment type="caution">
    <text evidence="2">The sequence shown here is derived from an EMBL/GenBank/DDBJ whole genome shotgun (WGS) entry which is preliminary data.</text>
</comment>
<evidence type="ECO:0000313" key="3">
    <source>
        <dbReference type="Proteomes" id="UP000886687"/>
    </source>
</evidence>
<evidence type="ECO:0000313" key="2">
    <source>
        <dbReference type="EMBL" id="MCG7938484.1"/>
    </source>
</evidence>
<dbReference type="PANTHER" id="PTHR38773:SF1">
    <property type="entry name" value="PROTEIN SPRT"/>
    <property type="match status" value="1"/>
</dbReference>
<sequence>MTEQQAQTAARERTRQLLASAEQSFKLSPCHPEILFDLKGKSAGLLVIHPSGQMKIRYNSTLLAQYGEKFLEQTVPHEVAHLLARRLYGQSIKPHGSEWRSIMSYFNVPANRCHSFDTSQSAARSMRYFDYHCLCRQHKLSAIRHNRIISGVTYLCQTCGSSLILSESS</sequence>
<dbReference type="EMBL" id="JAEPDI010000003">
    <property type="protein sequence ID" value="MCG7938484.1"/>
    <property type="molecule type" value="Genomic_DNA"/>
</dbReference>
<protein>
    <submittedName>
        <fullName evidence="2">SprT-like domain-containing protein</fullName>
    </submittedName>
</protein>
<dbReference type="PANTHER" id="PTHR38773">
    <property type="entry name" value="PROTEIN SPRT"/>
    <property type="match status" value="1"/>
</dbReference>
<dbReference type="Proteomes" id="UP000886687">
    <property type="component" value="Unassembled WGS sequence"/>
</dbReference>
<dbReference type="GO" id="GO:0006950">
    <property type="term" value="P:response to stress"/>
    <property type="evidence" value="ECO:0007669"/>
    <property type="project" value="UniProtKB-ARBA"/>
</dbReference>
<proteinExistence type="predicted"/>
<reference evidence="2" key="1">
    <citation type="journal article" date="2021" name="Proc. Natl. Acad. Sci. U.S.A.">
        <title>Global biogeography of chemosynthetic symbionts reveals both localized and globally distributed symbiont groups. .</title>
        <authorList>
            <person name="Osvatic J.T."/>
            <person name="Wilkins L.G.E."/>
            <person name="Leibrecht L."/>
            <person name="Leray M."/>
            <person name="Zauner S."/>
            <person name="Polzin J."/>
            <person name="Camacho Y."/>
            <person name="Gros O."/>
            <person name="van Gils J.A."/>
            <person name="Eisen J.A."/>
            <person name="Petersen J.M."/>
            <person name="Yuen B."/>
        </authorList>
    </citation>
    <scope>NUCLEOTIDE SEQUENCE</scope>
    <source>
        <strain evidence="2">MAGL173</strain>
    </source>
</reference>
<feature type="domain" description="SprT-like" evidence="1">
    <location>
        <begin position="12"/>
        <end position="166"/>
    </location>
</feature>
<dbReference type="InterPro" id="IPR006640">
    <property type="entry name" value="SprT-like_domain"/>
</dbReference>
<evidence type="ECO:0000259" key="1">
    <source>
        <dbReference type="SMART" id="SM00731"/>
    </source>
</evidence>
<dbReference type="SMART" id="SM00731">
    <property type="entry name" value="SprT"/>
    <property type="match status" value="1"/>
</dbReference>
<dbReference type="AlphaFoldDB" id="A0A9E4K3Q5"/>
<accession>A0A9E4K3Q5</accession>